<protein>
    <submittedName>
        <fullName evidence="1">Uncharacterized protein</fullName>
    </submittedName>
</protein>
<dbReference type="Proteomes" id="UP001055879">
    <property type="component" value="Linkage Group LG01"/>
</dbReference>
<dbReference type="EMBL" id="CM042047">
    <property type="protein sequence ID" value="KAI3770084.1"/>
    <property type="molecule type" value="Genomic_DNA"/>
</dbReference>
<sequence>MAPTAAMLTLVGEGHHHHHTTKSSSSSPSPPFFQVKGSAMKWVFKLMPLLHQTSQPKISMEMEEENQMQSELHKKFREVVEIGSW</sequence>
<evidence type="ECO:0000313" key="1">
    <source>
        <dbReference type="EMBL" id="KAI3770084.1"/>
    </source>
</evidence>
<proteinExistence type="predicted"/>
<reference evidence="1 2" key="2">
    <citation type="journal article" date="2022" name="Mol. Ecol. Resour.">
        <title>The genomes of chicory, endive, great burdock and yacon provide insights into Asteraceae paleo-polyploidization history and plant inulin production.</title>
        <authorList>
            <person name="Fan W."/>
            <person name="Wang S."/>
            <person name="Wang H."/>
            <person name="Wang A."/>
            <person name="Jiang F."/>
            <person name="Liu H."/>
            <person name="Zhao H."/>
            <person name="Xu D."/>
            <person name="Zhang Y."/>
        </authorList>
    </citation>
    <scope>NUCLEOTIDE SEQUENCE [LARGE SCALE GENOMIC DNA]</scope>
    <source>
        <strain evidence="2">cv. Niubang</strain>
    </source>
</reference>
<reference evidence="2" key="1">
    <citation type="journal article" date="2022" name="Mol. Ecol. Resour.">
        <title>The genomes of chicory, endive, great burdock and yacon provide insights into Asteraceae palaeo-polyploidization history and plant inulin production.</title>
        <authorList>
            <person name="Fan W."/>
            <person name="Wang S."/>
            <person name="Wang H."/>
            <person name="Wang A."/>
            <person name="Jiang F."/>
            <person name="Liu H."/>
            <person name="Zhao H."/>
            <person name="Xu D."/>
            <person name="Zhang Y."/>
        </authorList>
    </citation>
    <scope>NUCLEOTIDE SEQUENCE [LARGE SCALE GENOMIC DNA]</scope>
    <source>
        <strain evidence="2">cv. Niubang</strain>
    </source>
</reference>
<comment type="caution">
    <text evidence="1">The sequence shown here is derived from an EMBL/GenBank/DDBJ whole genome shotgun (WGS) entry which is preliminary data.</text>
</comment>
<organism evidence="1 2">
    <name type="scientific">Arctium lappa</name>
    <name type="common">Greater burdock</name>
    <name type="synonym">Lappa major</name>
    <dbReference type="NCBI Taxonomy" id="4217"/>
    <lineage>
        <taxon>Eukaryota</taxon>
        <taxon>Viridiplantae</taxon>
        <taxon>Streptophyta</taxon>
        <taxon>Embryophyta</taxon>
        <taxon>Tracheophyta</taxon>
        <taxon>Spermatophyta</taxon>
        <taxon>Magnoliopsida</taxon>
        <taxon>eudicotyledons</taxon>
        <taxon>Gunneridae</taxon>
        <taxon>Pentapetalae</taxon>
        <taxon>asterids</taxon>
        <taxon>campanulids</taxon>
        <taxon>Asterales</taxon>
        <taxon>Asteraceae</taxon>
        <taxon>Carduoideae</taxon>
        <taxon>Cardueae</taxon>
        <taxon>Arctiinae</taxon>
        <taxon>Arctium</taxon>
    </lineage>
</organism>
<name>A0ACB9FFN3_ARCLA</name>
<accession>A0ACB9FFN3</accession>
<gene>
    <name evidence="1" type="ORF">L6452_01205</name>
</gene>
<keyword evidence="2" id="KW-1185">Reference proteome</keyword>
<evidence type="ECO:0000313" key="2">
    <source>
        <dbReference type="Proteomes" id="UP001055879"/>
    </source>
</evidence>